<gene>
    <name evidence="2" type="ORF">RM423_22435</name>
</gene>
<dbReference type="PANTHER" id="PTHR13696:SF52">
    <property type="entry name" value="PARA FAMILY PROTEIN CT_582"/>
    <property type="match status" value="1"/>
</dbReference>
<dbReference type="InterPro" id="IPR050678">
    <property type="entry name" value="DNA_Partitioning_ATPase"/>
</dbReference>
<evidence type="ECO:0000313" key="3">
    <source>
        <dbReference type="Proteomes" id="UP001183176"/>
    </source>
</evidence>
<comment type="caution">
    <text evidence="2">The sequence shown here is derived from an EMBL/GenBank/DDBJ whole genome shotgun (WGS) entry which is preliminary data.</text>
</comment>
<dbReference type="RefSeq" id="WP_311425275.1">
    <property type="nucleotide sequence ID" value="NZ_JAVREH010000072.1"/>
</dbReference>
<dbReference type="Gene3D" id="3.40.50.300">
    <property type="entry name" value="P-loop containing nucleotide triphosphate hydrolases"/>
    <property type="match status" value="1"/>
</dbReference>
<dbReference type="SUPFAM" id="SSF52540">
    <property type="entry name" value="P-loop containing nucleoside triphosphate hydrolases"/>
    <property type="match status" value="1"/>
</dbReference>
<proteinExistence type="predicted"/>
<evidence type="ECO:0000259" key="1">
    <source>
        <dbReference type="Pfam" id="PF01656"/>
    </source>
</evidence>
<organism evidence="2 3">
    <name type="scientific">Jatrophihabitans lederbergiae</name>
    <dbReference type="NCBI Taxonomy" id="3075547"/>
    <lineage>
        <taxon>Bacteria</taxon>
        <taxon>Bacillati</taxon>
        <taxon>Actinomycetota</taxon>
        <taxon>Actinomycetes</taxon>
        <taxon>Jatrophihabitantales</taxon>
        <taxon>Jatrophihabitantaceae</taxon>
        <taxon>Jatrophihabitans</taxon>
    </lineage>
</organism>
<feature type="domain" description="CobQ/CobB/MinD/ParA nucleotide binding" evidence="1">
    <location>
        <begin position="6"/>
        <end position="54"/>
    </location>
</feature>
<protein>
    <submittedName>
        <fullName evidence="2">ParA family protein</fullName>
    </submittedName>
</protein>
<dbReference type="CDD" id="cd02042">
    <property type="entry name" value="ParAB_family"/>
    <property type="match status" value="1"/>
</dbReference>
<accession>A0ABU2JGK9</accession>
<dbReference type="Pfam" id="PF01656">
    <property type="entry name" value="CbiA"/>
    <property type="match status" value="1"/>
</dbReference>
<sequence length="120" mass="12355">MDILSLFSEKGGVGKTTATVRLARALASRGLNIGVVDLDPRSTATICLGVEVRRGEHVGAILGTDDVAGAAQDLAHSTPWHPTSPSFPVTATSLPSREHLRNTTTCACATRSPAGTATSC</sequence>
<dbReference type="PANTHER" id="PTHR13696">
    <property type="entry name" value="P-LOOP CONTAINING NUCLEOSIDE TRIPHOSPHATE HYDROLASE"/>
    <property type="match status" value="1"/>
</dbReference>
<reference evidence="3" key="1">
    <citation type="submission" date="2023-07" db="EMBL/GenBank/DDBJ databases">
        <title>30 novel species of actinomycetes from the DSMZ collection.</title>
        <authorList>
            <person name="Nouioui I."/>
        </authorList>
    </citation>
    <scope>NUCLEOTIDE SEQUENCE [LARGE SCALE GENOMIC DNA]</scope>
    <source>
        <strain evidence="3">DSM 44399</strain>
    </source>
</reference>
<evidence type="ECO:0000313" key="2">
    <source>
        <dbReference type="EMBL" id="MDT0264132.1"/>
    </source>
</evidence>
<dbReference type="Proteomes" id="UP001183176">
    <property type="component" value="Unassembled WGS sequence"/>
</dbReference>
<dbReference type="InterPro" id="IPR002586">
    <property type="entry name" value="CobQ/CobB/MinD/ParA_Nub-bd_dom"/>
</dbReference>
<dbReference type="EMBL" id="JAVREH010000072">
    <property type="protein sequence ID" value="MDT0264132.1"/>
    <property type="molecule type" value="Genomic_DNA"/>
</dbReference>
<dbReference type="InterPro" id="IPR027417">
    <property type="entry name" value="P-loop_NTPase"/>
</dbReference>
<name>A0ABU2JGK9_9ACTN</name>
<keyword evidence="3" id="KW-1185">Reference proteome</keyword>